<evidence type="ECO:0000256" key="3">
    <source>
        <dbReference type="ARBA" id="ARBA00023163"/>
    </source>
</evidence>
<dbReference type="InterPro" id="IPR001647">
    <property type="entry name" value="HTH_TetR"/>
</dbReference>
<dbReference type="InterPro" id="IPR009057">
    <property type="entry name" value="Homeodomain-like_sf"/>
</dbReference>
<dbReference type="AlphaFoldDB" id="A0A9W6URI1"/>
<dbReference type="InterPro" id="IPR036271">
    <property type="entry name" value="Tet_transcr_reg_TetR-rel_C_sf"/>
</dbReference>
<comment type="caution">
    <text evidence="6">The sequence shown here is derived from an EMBL/GenBank/DDBJ whole genome shotgun (WGS) entry which is preliminary data.</text>
</comment>
<dbReference type="PROSITE" id="PS50977">
    <property type="entry name" value="HTH_TETR_2"/>
    <property type="match status" value="1"/>
</dbReference>
<evidence type="ECO:0000259" key="5">
    <source>
        <dbReference type="PROSITE" id="PS50977"/>
    </source>
</evidence>
<proteinExistence type="predicted"/>
<protein>
    <submittedName>
        <fullName evidence="6">TetR family transcriptional regulator</fullName>
    </submittedName>
</protein>
<reference evidence="6" key="1">
    <citation type="submission" date="2023-02" db="EMBL/GenBank/DDBJ databases">
        <title>Kitasatospora phosalacinea NBRC 14362.</title>
        <authorList>
            <person name="Ichikawa N."/>
            <person name="Sato H."/>
            <person name="Tonouchi N."/>
        </authorList>
    </citation>
    <scope>NUCLEOTIDE SEQUENCE</scope>
    <source>
        <strain evidence="6">NBRC 14362</strain>
    </source>
</reference>
<gene>
    <name evidence="6" type="ORF">Kpho01_75410</name>
</gene>
<evidence type="ECO:0000256" key="2">
    <source>
        <dbReference type="ARBA" id="ARBA00023125"/>
    </source>
</evidence>
<dbReference type="Pfam" id="PF00440">
    <property type="entry name" value="TetR_N"/>
    <property type="match status" value="1"/>
</dbReference>
<organism evidence="6 7">
    <name type="scientific">Kitasatospora phosalacinea</name>
    <dbReference type="NCBI Taxonomy" id="2065"/>
    <lineage>
        <taxon>Bacteria</taxon>
        <taxon>Bacillati</taxon>
        <taxon>Actinomycetota</taxon>
        <taxon>Actinomycetes</taxon>
        <taxon>Kitasatosporales</taxon>
        <taxon>Streptomycetaceae</taxon>
        <taxon>Kitasatospora</taxon>
    </lineage>
</organism>
<dbReference type="EMBL" id="BSRX01000090">
    <property type="protein sequence ID" value="GLW59531.1"/>
    <property type="molecule type" value="Genomic_DNA"/>
</dbReference>
<feature type="DNA-binding region" description="H-T-H motif" evidence="4">
    <location>
        <begin position="34"/>
        <end position="53"/>
    </location>
</feature>
<dbReference type="PANTHER" id="PTHR47506:SF1">
    <property type="entry name" value="HTH-TYPE TRANSCRIPTIONAL REGULATOR YJDC"/>
    <property type="match status" value="1"/>
</dbReference>
<sequence length="201" mass="21357">MPAPLTEQQTRQDGEALLDAAEALFYEKGIRAVGMDEVRAASGLPLKRIYRLHPAKDDLVVAVLRRRDLRWRADLAAAVEAAGAGAGSASDPDVDGPRARLLAAFDWLGRWFAEPGYRGCAWINAFGELGPASPPVLAEVRAHKEAFHAQLADWSRAAGLPDPSAVQLLAEGAIVTAAITADPAPARHARAAVEALLDATR</sequence>
<dbReference type="GO" id="GO:0003677">
    <property type="term" value="F:DNA binding"/>
    <property type="evidence" value="ECO:0007669"/>
    <property type="project" value="UniProtKB-UniRule"/>
</dbReference>
<dbReference type="SUPFAM" id="SSF46689">
    <property type="entry name" value="Homeodomain-like"/>
    <property type="match status" value="1"/>
</dbReference>
<feature type="domain" description="HTH tetR-type" evidence="5">
    <location>
        <begin position="11"/>
        <end position="71"/>
    </location>
</feature>
<evidence type="ECO:0000313" key="6">
    <source>
        <dbReference type="EMBL" id="GLW59531.1"/>
    </source>
</evidence>
<name>A0A9W6URI1_9ACTN</name>
<keyword evidence="3" id="KW-0804">Transcription</keyword>
<dbReference type="RefSeq" id="WP_033257029.1">
    <property type="nucleotide sequence ID" value="NZ_BSRX01000090.1"/>
</dbReference>
<dbReference type="SUPFAM" id="SSF48498">
    <property type="entry name" value="Tetracyclin repressor-like, C-terminal domain"/>
    <property type="match status" value="1"/>
</dbReference>
<keyword evidence="2 4" id="KW-0238">DNA-binding</keyword>
<dbReference type="OrthoDB" id="4214267at2"/>
<evidence type="ECO:0000256" key="1">
    <source>
        <dbReference type="ARBA" id="ARBA00023015"/>
    </source>
</evidence>
<dbReference type="Proteomes" id="UP001165143">
    <property type="component" value="Unassembled WGS sequence"/>
</dbReference>
<dbReference type="Gene3D" id="1.10.357.10">
    <property type="entry name" value="Tetracycline Repressor, domain 2"/>
    <property type="match status" value="1"/>
</dbReference>
<keyword evidence="1" id="KW-0805">Transcription regulation</keyword>
<accession>A0A9W6URI1</accession>
<evidence type="ECO:0000256" key="4">
    <source>
        <dbReference type="PROSITE-ProRule" id="PRU00335"/>
    </source>
</evidence>
<evidence type="ECO:0000313" key="7">
    <source>
        <dbReference type="Proteomes" id="UP001165143"/>
    </source>
</evidence>
<dbReference type="PANTHER" id="PTHR47506">
    <property type="entry name" value="TRANSCRIPTIONAL REGULATORY PROTEIN"/>
    <property type="match status" value="1"/>
</dbReference>